<feature type="compositionally biased region" description="Polar residues" evidence="1">
    <location>
        <begin position="1"/>
        <end position="10"/>
    </location>
</feature>
<evidence type="ECO:0000313" key="2">
    <source>
        <dbReference type="EMBL" id="KAJ8048688.1"/>
    </source>
</evidence>
<dbReference type="OrthoDB" id="5376140at2759"/>
<evidence type="ECO:0000313" key="3">
    <source>
        <dbReference type="Proteomes" id="UP001152320"/>
    </source>
</evidence>
<evidence type="ECO:0000256" key="1">
    <source>
        <dbReference type="SAM" id="MobiDB-lite"/>
    </source>
</evidence>
<dbReference type="Proteomes" id="UP001152320">
    <property type="component" value="Chromosome 1"/>
</dbReference>
<dbReference type="PANTHER" id="PTHR33480:SF1">
    <property type="entry name" value="TYR RECOMBINASE DOMAIN-CONTAINING PROTEIN"/>
    <property type="match status" value="1"/>
</dbReference>
<feature type="compositionally biased region" description="Acidic residues" evidence="1">
    <location>
        <begin position="21"/>
        <end position="35"/>
    </location>
</feature>
<dbReference type="EMBL" id="JAIZAY010000001">
    <property type="protein sequence ID" value="KAJ8048688.1"/>
    <property type="molecule type" value="Genomic_DNA"/>
</dbReference>
<reference evidence="2" key="1">
    <citation type="submission" date="2021-10" db="EMBL/GenBank/DDBJ databases">
        <title>Tropical sea cucumber genome reveals ecological adaptation and Cuvierian tubules defense mechanism.</title>
        <authorList>
            <person name="Chen T."/>
        </authorList>
    </citation>
    <scope>NUCLEOTIDE SEQUENCE</scope>
    <source>
        <strain evidence="2">Nanhai2018</strain>
        <tissue evidence="2">Muscle</tissue>
    </source>
</reference>
<comment type="caution">
    <text evidence="2">The sequence shown here is derived from an EMBL/GenBank/DDBJ whole genome shotgun (WGS) entry which is preliminary data.</text>
</comment>
<name>A0A9Q1HKR1_HOLLE</name>
<feature type="compositionally biased region" description="Acidic residues" evidence="1">
    <location>
        <begin position="63"/>
        <end position="73"/>
    </location>
</feature>
<feature type="region of interest" description="Disordered" evidence="1">
    <location>
        <begin position="1"/>
        <end position="84"/>
    </location>
</feature>
<gene>
    <name evidence="2" type="ORF">HOLleu_01098</name>
</gene>
<protein>
    <submittedName>
        <fullName evidence="2">Uncharacterized protein</fullName>
    </submittedName>
</protein>
<dbReference type="PANTHER" id="PTHR33480">
    <property type="entry name" value="SET DOMAIN-CONTAINING PROTEIN-RELATED"/>
    <property type="match status" value="1"/>
</dbReference>
<keyword evidence="3" id="KW-1185">Reference proteome</keyword>
<organism evidence="2 3">
    <name type="scientific">Holothuria leucospilota</name>
    <name type="common">Black long sea cucumber</name>
    <name type="synonym">Mertensiothuria leucospilota</name>
    <dbReference type="NCBI Taxonomy" id="206669"/>
    <lineage>
        <taxon>Eukaryota</taxon>
        <taxon>Metazoa</taxon>
        <taxon>Echinodermata</taxon>
        <taxon>Eleutherozoa</taxon>
        <taxon>Echinozoa</taxon>
        <taxon>Holothuroidea</taxon>
        <taxon>Aspidochirotacea</taxon>
        <taxon>Aspidochirotida</taxon>
        <taxon>Holothuriidae</taxon>
        <taxon>Holothuria</taxon>
    </lineage>
</organism>
<accession>A0A9Q1HKR1</accession>
<proteinExistence type="predicted"/>
<sequence>MQNTGDTTCYYQKMTMVPTEENSDSDFSDASDVNDPDFVLSIKDSERDDSEQNNDDWVVSKGEDEDGDNENETGEGSNDEPFVLDSSSKQKYSYCLFCDKPQQKLPRHCRRKHADEILVAEAMAVEVNQLKRQKRRPQEVENIRVEDYKAQTTSKKAVHDEIMQSLTVPEKLSLERQTLLVARGKRGGVPILLPPNLKQSTDLLAKYNEGKEFVF</sequence>
<dbReference type="AlphaFoldDB" id="A0A9Q1HKR1"/>